<name>A0A7X9QGV3_STRRT</name>
<dbReference type="GO" id="GO:0046872">
    <property type="term" value="F:metal ion binding"/>
    <property type="evidence" value="ECO:0007669"/>
    <property type="project" value="UniProtKB-KW"/>
</dbReference>
<keyword evidence="1" id="KW-0479">Metal-binding</keyword>
<evidence type="ECO:0000313" key="3">
    <source>
        <dbReference type="Proteomes" id="UP000532121"/>
    </source>
</evidence>
<dbReference type="Gene3D" id="1.10.340.30">
    <property type="entry name" value="Hypothetical protein, domain 2"/>
    <property type="match status" value="1"/>
</dbReference>
<dbReference type="GO" id="GO:0008725">
    <property type="term" value="F:DNA-3-methyladenine glycosylase activity"/>
    <property type="evidence" value="ECO:0007669"/>
    <property type="project" value="InterPro"/>
</dbReference>
<feature type="binding site" evidence="1">
    <location>
        <position position="180"/>
    </location>
    <ligand>
        <name>Zn(2+)</name>
        <dbReference type="ChEBI" id="CHEBI:29105"/>
    </ligand>
</feature>
<dbReference type="InterPro" id="IPR011257">
    <property type="entry name" value="DNA_glycosylase"/>
</dbReference>
<dbReference type="PANTHER" id="PTHR30037:SF4">
    <property type="entry name" value="DNA-3-METHYLADENINE GLYCOSYLASE I"/>
    <property type="match status" value="1"/>
</dbReference>
<comment type="caution">
    <text evidence="2">The sequence shown here is derived from an EMBL/GenBank/DDBJ whole genome shotgun (WGS) entry which is preliminary data.</text>
</comment>
<feature type="binding site" evidence="1">
    <location>
        <position position="176"/>
    </location>
    <ligand>
        <name>Zn(2+)</name>
        <dbReference type="ChEBI" id="CHEBI:29105"/>
    </ligand>
</feature>
<protein>
    <submittedName>
        <fullName evidence="2">DNA-3-methyladenine glycosylase I</fullName>
    </submittedName>
</protein>
<reference evidence="2 3" key="1">
    <citation type="submission" date="2020-04" db="EMBL/GenBank/DDBJ databases">
        <title>MicrobeNet Type strains.</title>
        <authorList>
            <person name="Nicholson A.C."/>
        </authorList>
    </citation>
    <scope>NUCLEOTIDE SEQUENCE [LARGE SCALE GENOMIC DNA]</scope>
    <source>
        <strain evidence="2 3">DSM 22768</strain>
    </source>
</reference>
<keyword evidence="1" id="KW-0862">Zinc</keyword>
<dbReference type="Pfam" id="PF03352">
    <property type="entry name" value="Adenine_glyco"/>
    <property type="match status" value="1"/>
</dbReference>
<dbReference type="RefSeq" id="WP_193523000.1">
    <property type="nucleotide sequence ID" value="NZ_JABASA010000003.1"/>
</dbReference>
<sequence>MQRCGWVKENNPLYMAYHDEEWGKPLHEDQKLFELLCLETYQAGLSWETVLNKRTAFKKAFHNYDAQKVARMSDQDLDRLLENPEIIRNKLKIYSTRANAQAFLKIQKEYSSFDAYLWSFVNGRSINNNIENYREAPSKTDLSEKLSKDLKKKGFKFVGPVCIYSYLQAAGLINDHEVNCDFNPSK</sequence>
<organism evidence="2 3">
    <name type="scientific">Streptococcus ratti</name>
    <dbReference type="NCBI Taxonomy" id="1341"/>
    <lineage>
        <taxon>Bacteria</taxon>
        <taxon>Bacillati</taxon>
        <taxon>Bacillota</taxon>
        <taxon>Bacilli</taxon>
        <taxon>Lactobacillales</taxon>
        <taxon>Streptococcaceae</taxon>
        <taxon>Streptococcus</taxon>
    </lineage>
</organism>
<dbReference type="AlphaFoldDB" id="A0A7X9QGV3"/>
<evidence type="ECO:0000256" key="1">
    <source>
        <dbReference type="PIRSR" id="PIRSR605019-1"/>
    </source>
</evidence>
<proteinExistence type="predicted"/>
<dbReference type="PANTHER" id="PTHR30037">
    <property type="entry name" value="DNA-3-METHYLADENINE GLYCOSYLASE 1"/>
    <property type="match status" value="1"/>
</dbReference>
<dbReference type="SUPFAM" id="SSF48150">
    <property type="entry name" value="DNA-glycosylase"/>
    <property type="match status" value="1"/>
</dbReference>
<dbReference type="GO" id="GO:0006284">
    <property type="term" value="P:base-excision repair"/>
    <property type="evidence" value="ECO:0007669"/>
    <property type="project" value="InterPro"/>
</dbReference>
<dbReference type="Proteomes" id="UP000532121">
    <property type="component" value="Unassembled WGS sequence"/>
</dbReference>
<feature type="binding site" evidence="1">
    <location>
        <position position="18"/>
    </location>
    <ligand>
        <name>Zn(2+)</name>
        <dbReference type="ChEBI" id="CHEBI:29105"/>
    </ligand>
</feature>
<dbReference type="InterPro" id="IPR052891">
    <property type="entry name" value="DNA-3mA_glycosylase"/>
</dbReference>
<feature type="binding site" evidence="1">
    <location>
        <position position="4"/>
    </location>
    <ligand>
        <name>Zn(2+)</name>
        <dbReference type="ChEBI" id="CHEBI:29105"/>
    </ligand>
</feature>
<gene>
    <name evidence="2" type="ORF">HHO37_02030</name>
</gene>
<dbReference type="InterPro" id="IPR005019">
    <property type="entry name" value="Adenine_glyco"/>
</dbReference>
<dbReference type="EMBL" id="JABASA010000003">
    <property type="protein sequence ID" value="NMD48475.1"/>
    <property type="molecule type" value="Genomic_DNA"/>
</dbReference>
<evidence type="ECO:0000313" key="2">
    <source>
        <dbReference type="EMBL" id="NMD48475.1"/>
    </source>
</evidence>
<accession>A0A7X9QGV3</accession>